<evidence type="ECO:0000256" key="11">
    <source>
        <dbReference type="ARBA" id="ARBA00023136"/>
    </source>
</evidence>
<evidence type="ECO:0000256" key="10">
    <source>
        <dbReference type="ARBA" id="ARBA00022989"/>
    </source>
</evidence>
<evidence type="ECO:0000256" key="2">
    <source>
        <dbReference type="ARBA" id="ARBA00022645"/>
    </source>
</evidence>
<keyword evidence="2" id="KW-0121">Carboxypeptidase</keyword>
<comment type="catalytic activity">
    <reaction evidence="14">
        <text>Preferential cleavage: (Ac)2-L-Lys-D-Ala-|-D-Ala. Also transpeptidation of peptidyl-alanyl moieties that are N-acyl substituents of D-alanine.</text>
        <dbReference type="EC" id="3.4.16.4"/>
    </reaction>
</comment>
<keyword evidence="1" id="KW-1003">Cell membrane</keyword>
<keyword evidence="11 17" id="KW-0472">Membrane</keyword>
<keyword evidence="12" id="KW-0511">Multifunctional enzyme</keyword>
<keyword evidence="13" id="KW-0961">Cell wall biogenesis/degradation</keyword>
<dbReference type="InterPro" id="IPR003961">
    <property type="entry name" value="FN3_dom"/>
</dbReference>
<name>A0ABU9DFK5_9BACL</name>
<evidence type="ECO:0000256" key="5">
    <source>
        <dbReference type="ARBA" id="ARBA00022679"/>
    </source>
</evidence>
<dbReference type="EMBL" id="JBBPCC010000002">
    <property type="protein sequence ID" value="MEK8127051.1"/>
    <property type="molecule type" value="Genomic_DNA"/>
</dbReference>
<evidence type="ECO:0000313" key="20">
    <source>
        <dbReference type="Proteomes" id="UP001469365"/>
    </source>
</evidence>
<dbReference type="RefSeq" id="WP_341414115.1">
    <property type="nucleotide sequence ID" value="NZ_JBBPCC010000002.1"/>
</dbReference>
<keyword evidence="9" id="KW-0573">Peptidoglycan synthesis</keyword>
<dbReference type="Pfam" id="PF00905">
    <property type="entry name" value="Transpeptidase"/>
    <property type="match status" value="1"/>
</dbReference>
<sequence>MTGPGKQTPGQAPKKKASTSTSKGGSGGKKKKKKTSIGKVLLALFMTGGLAALCAMGVYIFVIVNGENIYNANINKLDFSEASLIFDINGDEIGNLKVENRENVDQKDIPDLVKNAFIATEDKRFKEHTGVDLLGIGRALVKDVVARSMVEGGSTITQQLAKNVFLSSDKTFFRKGTEMAIAMALEKYNSKDKILEYYLNRIYFGNRVYGIKAASKAYFNQGDLKQLDIWQVATLAAMPKGPNTYNPINNPEKSKERRAVVLRLMADQGYITEQQRAEAAEKEYSPPNTGSQEQYQTYIDYVLREAQEMHGLDEDALLRGGYKIYTNLDPNAQSIMQQTYANPKFFQKDGPSQKMQSSMVIVNNKDGGIVAMIGGRDYQIRGLNRAVMQPRQPGSSFKPLISYAPALELGKYTPYSRLKDEKRSFNGYSPSNWDGVYRGEVTMIDAIKRSANIPAVEVLNDIGITKAKSYASKLGIPFDTKDNNLAIALGGMTTGVTTLQMAQAYAAFPNNGTMVKAHAINKITDDSGVRVEVKPEKVNVWSPKTAWNMTQMLQTVLEPGGTGTAAKFERPVAGKTGSTQLELKGLEKYNRDLWFVGYTPEWTAAVWMGFDKTDAKHYVSMSSGAPAAIFKEVMQKALAKKPMTSFVKPDGVQDLKEPPKTVSDLTGEYAAAEHKVKLSWTAVGEGTTYQVFRKDSKSQDFPSEPLISTAATQVEDRSAITPDTYSYVVVPVNTETNVTGARSNVVSVTVGDSVNPGGPGVPGSENGTMGPGVPGGQHPGNGQPGNGGQVPEGGNGNGPGNGHGVGNGNGNGAGNGHGTGTGNGAGSGNGVGTGNGAGNGNGTGTGNGAGSGNGTGTGNGAGSGNGAGTGNGAGSGNGAGTGNGAGSGNGVGTGNGAGTGNEAGAGTGGAGGGNGAGTGTGAGSGNGAGTGTGAGSGNGAGTGASSGNGAGAGNGSGTNNPVSNSPADVQQPTGNQIQPR</sequence>
<dbReference type="InterPro" id="IPR013783">
    <property type="entry name" value="Ig-like_fold"/>
</dbReference>
<proteinExistence type="predicted"/>
<feature type="compositionally biased region" description="Polar residues" evidence="16">
    <location>
        <begin position="961"/>
        <end position="980"/>
    </location>
</feature>
<evidence type="ECO:0000313" key="19">
    <source>
        <dbReference type="EMBL" id="MEK8127051.1"/>
    </source>
</evidence>
<feature type="compositionally biased region" description="Gly residues" evidence="16">
    <location>
        <begin position="866"/>
        <end position="956"/>
    </location>
</feature>
<evidence type="ECO:0000256" key="9">
    <source>
        <dbReference type="ARBA" id="ARBA00022984"/>
    </source>
</evidence>
<protein>
    <submittedName>
        <fullName evidence="19">PBP1A family penicillin-binding protein</fullName>
    </submittedName>
</protein>
<evidence type="ECO:0000256" key="1">
    <source>
        <dbReference type="ARBA" id="ARBA00022475"/>
    </source>
</evidence>
<feature type="transmembrane region" description="Helical" evidence="17">
    <location>
        <begin position="40"/>
        <end position="64"/>
    </location>
</feature>
<dbReference type="InterPro" id="IPR001460">
    <property type="entry name" value="PCN-bd_Tpept"/>
</dbReference>
<dbReference type="SUPFAM" id="SSF53955">
    <property type="entry name" value="Lysozyme-like"/>
    <property type="match status" value="1"/>
</dbReference>
<evidence type="ECO:0000256" key="7">
    <source>
        <dbReference type="ARBA" id="ARBA00022801"/>
    </source>
</evidence>
<keyword evidence="10 17" id="KW-1133">Transmembrane helix</keyword>
<dbReference type="Gene3D" id="2.60.40.10">
    <property type="entry name" value="Immunoglobulins"/>
    <property type="match status" value="1"/>
</dbReference>
<dbReference type="SUPFAM" id="SSF56601">
    <property type="entry name" value="beta-lactamase/transpeptidase-like"/>
    <property type="match status" value="1"/>
</dbReference>
<feature type="compositionally biased region" description="Low complexity" evidence="16">
    <location>
        <begin position="750"/>
        <end position="767"/>
    </location>
</feature>
<reference evidence="19 20" key="1">
    <citation type="submission" date="2024-04" db="EMBL/GenBank/DDBJ databases">
        <title>draft genome sequnece of Paenibacillus filicis.</title>
        <authorList>
            <person name="Kim D.-U."/>
        </authorList>
    </citation>
    <scope>NUCLEOTIDE SEQUENCE [LARGE SCALE GENOMIC DNA]</scope>
    <source>
        <strain evidence="19 20">KACC14197</strain>
    </source>
</reference>
<evidence type="ECO:0000256" key="6">
    <source>
        <dbReference type="ARBA" id="ARBA00022692"/>
    </source>
</evidence>
<gene>
    <name evidence="19" type="ORF">WMW72_03910</name>
</gene>
<accession>A0ABU9DFK5</accession>
<dbReference type="Gene3D" id="3.40.710.10">
    <property type="entry name" value="DD-peptidase/beta-lactamase superfamily"/>
    <property type="match status" value="1"/>
</dbReference>
<dbReference type="Pfam" id="PF00912">
    <property type="entry name" value="Transgly"/>
    <property type="match status" value="1"/>
</dbReference>
<dbReference type="PANTHER" id="PTHR32282:SF32">
    <property type="entry name" value="PENICILLIN-BINDING PROTEIN 2A"/>
    <property type="match status" value="1"/>
</dbReference>
<evidence type="ECO:0000256" key="14">
    <source>
        <dbReference type="ARBA" id="ARBA00034000"/>
    </source>
</evidence>
<dbReference type="NCBIfam" id="TIGR02074">
    <property type="entry name" value="PBP_1a_fam"/>
    <property type="match status" value="1"/>
</dbReference>
<keyword evidence="8" id="KW-0133">Cell shape</keyword>
<feature type="region of interest" description="Disordered" evidence="16">
    <location>
        <begin position="1"/>
        <end position="32"/>
    </location>
</feature>
<dbReference type="PANTHER" id="PTHR32282">
    <property type="entry name" value="BINDING PROTEIN TRANSPEPTIDASE, PUTATIVE-RELATED"/>
    <property type="match status" value="1"/>
</dbReference>
<dbReference type="InterPro" id="IPR050396">
    <property type="entry name" value="Glycosyltr_51/Transpeptidase"/>
</dbReference>
<keyword evidence="7" id="KW-0378">Hydrolase</keyword>
<evidence type="ECO:0000256" key="15">
    <source>
        <dbReference type="ARBA" id="ARBA00049902"/>
    </source>
</evidence>
<keyword evidence="6 17" id="KW-0812">Transmembrane</keyword>
<comment type="catalytic activity">
    <reaction evidence="15">
        <text>[GlcNAc-(1-&gt;4)-Mur2Ac(oyl-L-Ala-gamma-D-Glu-L-Lys-D-Ala-D-Ala)](n)-di-trans,octa-cis-undecaprenyl diphosphate + beta-D-GlcNAc-(1-&gt;4)-Mur2Ac(oyl-L-Ala-gamma-D-Glu-L-Lys-D-Ala-D-Ala)-di-trans,octa-cis-undecaprenyl diphosphate = [GlcNAc-(1-&gt;4)-Mur2Ac(oyl-L-Ala-gamma-D-Glu-L-Lys-D-Ala-D-Ala)](n+1)-di-trans,octa-cis-undecaprenyl diphosphate + di-trans,octa-cis-undecaprenyl diphosphate + H(+)</text>
        <dbReference type="Rhea" id="RHEA:23708"/>
        <dbReference type="Rhea" id="RHEA-COMP:9602"/>
        <dbReference type="Rhea" id="RHEA-COMP:9603"/>
        <dbReference type="ChEBI" id="CHEBI:15378"/>
        <dbReference type="ChEBI" id="CHEBI:58405"/>
        <dbReference type="ChEBI" id="CHEBI:60033"/>
        <dbReference type="ChEBI" id="CHEBI:78435"/>
        <dbReference type="EC" id="2.4.99.28"/>
    </reaction>
</comment>
<dbReference type="PROSITE" id="PS50853">
    <property type="entry name" value="FN3"/>
    <property type="match status" value="1"/>
</dbReference>
<dbReference type="InterPro" id="IPR036950">
    <property type="entry name" value="PBP_transglycosylase"/>
</dbReference>
<feature type="region of interest" description="Disordered" evidence="16">
    <location>
        <begin position="866"/>
        <end position="980"/>
    </location>
</feature>
<evidence type="ECO:0000256" key="16">
    <source>
        <dbReference type="SAM" id="MobiDB-lite"/>
    </source>
</evidence>
<dbReference type="Proteomes" id="UP001469365">
    <property type="component" value="Unassembled WGS sequence"/>
</dbReference>
<keyword evidence="4" id="KW-0328">Glycosyltransferase</keyword>
<evidence type="ECO:0000256" key="12">
    <source>
        <dbReference type="ARBA" id="ARBA00023268"/>
    </source>
</evidence>
<evidence type="ECO:0000256" key="17">
    <source>
        <dbReference type="SAM" id="Phobius"/>
    </source>
</evidence>
<comment type="caution">
    <text evidence="19">The sequence shown here is derived from an EMBL/GenBank/DDBJ whole genome shotgun (WGS) entry which is preliminary data.</text>
</comment>
<keyword evidence="20" id="KW-1185">Reference proteome</keyword>
<dbReference type="InterPro" id="IPR023346">
    <property type="entry name" value="Lysozyme-like_dom_sf"/>
</dbReference>
<dbReference type="InterPro" id="IPR012338">
    <property type="entry name" value="Beta-lactam/transpept-like"/>
</dbReference>
<dbReference type="InterPro" id="IPR001264">
    <property type="entry name" value="Glyco_trans_51"/>
</dbReference>
<evidence type="ECO:0000256" key="4">
    <source>
        <dbReference type="ARBA" id="ARBA00022676"/>
    </source>
</evidence>
<feature type="compositionally biased region" description="Gly residues" evidence="16">
    <location>
        <begin position="769"/>
        <end position="851"/>
    </location>
</feature>
<feature type="domain" description="Fibronectin type-III" evidence="18">
    <location>
        <begin position="658"/>
        <end position="753"/>
    </location>
</feature>
<feature type="region of interest" description="Disordered" evidence="16">
    <location>
        <begin position="749"/>
        <end position="851"/>
    </location>
</feature>
<evidence type="ECO:0000256" key="3">
    <source>
        <dbReference type="ARBA" id="ARBA00022670"/>
    </source>
</evidence>
<dbReference type="Gene3D" id="1.10.3810.10">
    <property type="entry name" value="Biosynthetic peptidoglycan transglycosylase-like"/>
    <property type="match status" value="1"/>
</dbReference>
<keyword evidence="3" id="KW-0645">Protease</keyword>
<keyword evidence="5" id="KW-0808">Transferase</keyword>
<organism evidence="19 20">
    <name type="scientific">Paenibacillus filicis</name>
    <dbReference type="NCBI Taxonomy" id="669464"/>
    <lineage>
        <taxon>Bacteria</taxon>
        <taxon>Bacillati</taxon>
        <taxon>Bacillota</taxon>
        <taxon>Bacilli</taxon>
        <taxon>Bacillales</taxon>
        <taxon>Paenibacillaceae</taxon>
        <taxon>Paenibacillus</taxon>
    </lineage>
</organism>
<evidence type="ECO:0000259" key="18">
    <source>
        <dbReference type="PROSITE" id="PS50853"/>
    </source>
</evidence>
<evidence type="ECO:0000256" key="13">
    <source>
        <dbReference type="ARBA" id="ARBA00023316"/>
    </source>
</evidence>
<evidence type="ECO:0000256" key="8">
    <source>
        <dbReference type="ARBA" id="ARBA00022960"/>
    </source>
</evidence>